<accession>A0A1W0CTQ8</accession>
<evidence type="ECO:0000256" key="6">
    <source>
        <dbReference type="ARBA" id="ARBA00022679"/>
    </source>
</evidence>
<dbReference type="AlphaFoldDB" id="A0A1W0CTQ8"/>
<dbReference type="InterPro" id="IPR003594">
    <property type="entry name" value="HATPase_dom"/>
</dbReference>
<dbReference type="SUPFAM" id="SSF55874">
    <property type="entry name" value="ATPase domain of HSP90 chaperone/DNA topoisomerase II/histidine kinase"/>
    <property type="match status" value="1"/>
</dbReference>
<dbReference type="SMART" id="SM00387">
    <property type="entry name" value="HATPase_c"/>
    <property type="match status" value="1"/>
</dbReference>
<evidence type="ECO:0000313" key="15">
    <source>
        <dbReference type="EMBL" id="OQS38068.1"/>
    </source>
</evidence>
<dbReference type="PROSITE" id="PS50109">
    <property type="entry name" value="HIS_KIN"/>
    <property type="match status" value="1"/>
</dbReference>
<organism evidence="15 16">
    <name type="scientific">Chromobacterium haemolyticum</name>
    <dbReference type="NCBI Taxonomy" id="394935"/>
    <lineage>
        <taxon>Bacteria</taxon>
        <taxon>Pseudomonadati</taxon>
        <taxon>Pseudomonadota</taxon>
        <taxon>Betaproteobacteria</taxon>
        <taxon>Neisseriales</taxon>
        <taxon>Chromobacteriaceae</taxon>
        <taxon>Chromobacterium</taxon>
    </lineage>
</organism>
<evidence type="ECO:0000256" key="12">
    <source>
        <dbReference type="SAM" id="Phobius"/>
    </source>
</evidence>
<evidence type="ECO:0000256" key="5">
    <source>
        <dbReference type="ARBA" id="ARBA00022553"/>
    </source>
</evidence>
<dbReference type="PROSITE" id="PS50885">
    <property type="entry name" value="HAMP"/>
    <property type="match status" value="1"/>
</dbReference>
<evidence type="ECO:0000256" key="11">
    <source>
        <dbReference type="ARBA" id="ARBA00023136"/>
    </source>
</evidence>
<dbReference type="NCBIfam" id="NF008312">
    <property type="entry name" value="PRK11100.1"/>
    <property type="match status" value="1"/>
</dbReference>
<dbReference type="SUPFAM" id="SSF47384">
    <property type="entry name" value="Homodimeric domain of signal transducing histidine kinase"/>
    <property type="match status" value="1"/>
</dbReference>
<dbReference type="SMART" id="SM00388">
    <property type="entry name" value="HisKA"/>
    <property type="match status" value="1"/>
</dbReference>
<keyword evidence="5" id="KW-0597">Phosphoprotein</keyword>
<proteinExistence type="predicted"/>
<dbReference type="Gene3D" id="1.10.287.130">
    <property type="match status" value="1"/>
</dbReference>
<dbReference type="Pfam" id="PF00672">
    <property type="entry name" value="HAMP"/>
    <property type="match status" value="1"/>
</dbReference>
<dbReference type="RefSeq" id="WP_081555869.1">
    <property type="nucleotide sequence ID" value="NZ_MUKV01000017.1"/>
</dbReference>
<evidence type="ECO:0000256" key="3">
    <source>
        <dbReference type="ARBA" id="ARBA00012438"/>
    </source>
</evidence>
<protein>
    <recommendedName>
        <fullName evidence="3">histidine kinase</fullName>
        <ecNumber evidence="3">2.7.13.3</ecNumber>
    </recommendedName>
</protein>
<dbReference type="PANTHER" id="PTHR45436">
    <property type="entry name" value="SENSOR HISTIDINE KINASE YKOH"/>
    <property type="match status" value="1"/>
</dbReference>
<dbReference type="GO" id="GO:0000155">
    <property type="term" value="F:phosphorelay sensor kinase activity"/>
    <property type="evidence" value="ECO:0007669"/>
    <property type="project" value="InterPro"/>
</dbReference>
<dbReference type="GO" id="GO:0005886">
    <property type="term" value="C:plasma membrane"/>
    <property type="evidence" value="ECO:0007669"/>
    <property type="project" value="UniProtKB-SubCell"/>
</dbReference>
<keyword evidence="8 15" id="KW-0418">Kinase</keyword>
<feature type="transmembrane region" description="Helical" evidence="12">
    <location>
        <begin position="184"/>
        <end position="206"/>
    </location>
</feature>
<reference evidence="15 16" key="1">
    <citation type="submission" date="2017-02" db="EMBL/GenBank/DDBJ databases">
        <title>Chromobacterium haemolyticum H5244.</title>
        <authorList>
            <person name="Gulvik C.A."/>
        </authorList>
    </citation>
    <scope>NUCLEOTIDE SEQUENCE [LARGE SCALE GENOMIC DNA]</scope>
    <source>
        <strain evidence="15 16">H5244</strain>
    </source>
</reference>
<evidence type="ECO:0000259" key="13">
    <source>
        <dbReference type="PROSITE" id="PS50109"/>
    </source>
</evidence>
<evidence type="ECO:0000256" key="1">
    <source>
        <dbReference type="ARBA" id="ARBA00000085"/>
    </source>
</evidence>
<evidence type="ECO:0000256" key="10">
    <source>
        <dbReference type="ARBA" id="ARBA00023012"/>
    </source>
</evidence>
<dbReference type="InterPro" id="IPR003661">
    <property type="entry name" value="HisK_dim/P_dom"/>
</dbReference>
<feature type="domain" description="HAMP" evidence="14">
    <location>
        <begin position="204"/>
        <end position="255"/>
    </location>
</feature>
<dbReference type="Proteomes" id="UP000192721">
    <property type="component" value="Unassembled WGS sequence"/>
</dbReference>
<dbReference type="InterPro" id="IPR004358">
    <property type="entry name" value="Sig_transdc_His_kin-like_C"/>
</dbReference>
<dbReference type="CDD" id="cd00082">
    <property type="entry name" value="HisKA"/>
    <property type="match status" value="1"/>
</dbReference>
<keyword evidence="11 12" id="KW-0472">Membrane</keyword>
<dbReference type="SUPFAM" id="SSF103190">
    <property type="entry name" value="Sensory domain-like"/>
    <property type="match status" value="1"/>
</dbReference>
<dbReference type="SMART" id="SM00304">
    <property type="entry name" value="HAMP"/>
    <property type="match status" value="1"/>
</dbReference>
<dbReference type="EC" id="2.7.13.3" evidence="3"/>
<dbReference type="InterPro" id="IPR036097">
    <property type="entry name" value="HisK_dim/P_sf"/>
</dbReference>
<evidence type="ECO:0000256" key="9">
    <source>
        <dbReference type="ARBA" id="ARBA00022989"/>
    </source>
</evidence>
<dbReference type="InterPro" id="IPR036890">
    <property type="entry name" value="HATPase_C_sf"/>
</dbReference>
<keyword evidence="10" id="KW-0902">Two-component regulatory system</keyword>
<dbReference type="InterPro" id="IPR003660">
    <property type="entry name" value="HAMP_dom"/>
</dbReference>
<keyword evidence="4" id="KW-1003">Cell membrane</keyword>
<gene>
    <name evidence="15" type="ORF">B0T45_13800</name>
</gene>
<comment type="catalytic activity">
    <reaction evidence="1">
        <text>ATP + protein L-histidine = ADP + protein N-phospho-L-histidine.</text>
        <dbReference type="EC" id="2.7.13.3"/>
    </reaction>
</comment>
<evidence type="ECO:0000259" key="14">
    <source>
        <dbReference type="PROSITE" id="PS50885"/>
    </source>
</evidence>
<dbReference type="EMBL" id="MUKV01000017">
    <property type="protein sequence ID" value="OQS38068.1"/>
    <property type="molecule type" value="Genomic_DNA"/>
</dbReference>
<evidence type="ECO:0000256" key="7">
    <source>
        <dbReference type="ARBA" id="ARBA00022692"/>
    </source>
</evidence>
<feature type="domain" description="Histidine kinase" evidence="13">
    <location>
        <begin position="262"/>
        <end position="472"/>
    </location>
</feature>
<dbReference type="PANTHER" id="PTHR45436:SF10">
    <property type="entry name" value="HISTIDINE KINASE"/>
    <property type="match status" value="1"/>
</dbReference>
<sequence length="472" mass="51394">MRFGLRLFLGYFLIVAVAGWFVLAIFTQEVKPGVRRATEGTLVDSANVLAGIAAADMADGDIANGRLARAFRDKARPPIAANISGIVKNAMEFRVYVTDARGTVIFDSSGRDLGRDYSRWNDVYRTLRGEYGARSTRSKPDDENSSVMHVAAPVRLDGRIVGSLTVSKPNVTMEPVIRRSERKIMLAGGALLGAALLIGAVMVWWINRSIRRLVGYAEAVAAGQPANVPRLGSPELDSLGQAVEAMRRKLEGKAYVEGYVHTLSHELKSPLAAIRGAGELLREDPPPETRRRFVDNILAQSLRMQQLIERLLWQARVESRLRPDAQPLDWPALIEETADGKALAAAGRGVDIHCRLAPASLNGDRLLLVQALSNLLDNALEFSPQGGVIELRGAPEEGGYLLRVRDHGPGVPDYALERVFERFYSLPRPDSGKSTGLGLSLVREVAQLHGGRAELANHADGGAEARLWLPLG</sequence>
<dbReference type="InterPro" id="IPR050428">
    <property type="entry name" value="TCS_sensor_his_kinase"/>
</dbReference>
<dbReference type="Pfam" id="PF00512">
    <property type="entry name" value="HisKA"/>
    <property type="match status" value="1"/>
</dbReference>
<comment type="subcellular location">
    <subcellularLocation>
        <location evidence="2">Cell membrane</location>
        <topology evidence="2">Multi-pass membrane protein</topology>
    </subcellularLocation>
</comment>
<dbReference type="Gene3D" id="3.30.565.10">
    <property type="entry name" value="Histidine kinase-like ATPase, C-terminal domain"/>
    <property type="match status" value="1"/>
</dbReference>
<keyword evidence="6" id="KW-0808">Transferase</keyword>
<keyword evidence="9 12" id="KW-1133">Transmembrane helix</keyword>
<dbReference type="InterPro" id="IPR029151">
    <property type="entry name" value="Sensor-like_sf"/>
</dbReference>
<dbReference type="Pfam" id="PF02518">
    <property type="entry name" value="HATPase_c"/>
    <property type="match status" value="1"/>
</dbReference>
<evidence type="ECO:0000256" key="8">
    <source>
        <dbReference type="ARBA" id="ARBA00022777"/>
    </source>
</evidence>
<evidence type="ECO:0000256" key="2">
    <source>
        <dbReference type="ARBA" id="ARBA00004651"/>
    </source>
</evidence>
<evidence type="ECO:0000313" key="16">
    <source>
        <dbReference type="Proteomes" id="UP000192721"/>
    </source>
</evidence>
<comment type="caution">
    <text evidence="15">The sequence shown here is derived from an EMBL/GenBank/DDBJ whole genome shotgun (WGS) entry which is preliminary data.</text>
</comment>
<keyword evidence="7 12" id="KW-0812">Transmembrane</keyword>
<evidence type="ECO:0000256" key="4">
    <source>
        <dbReference type="ARBA" id="ARBA00022475"/>
    </source>
</evidence>
<name>A0A1W0CTQ8_9NEIS</name>
<dbReference type="InterPro" id="IPR005467">
    <property type="entry name" value="His_kinase_dom"/>
</dbReference>
<feature type="transmembrane region" description="Helical" evidence="12">
    <location>
        <begin position="6"/>
        <end position="26"/>
    </location>
</feature>
<dbReference type="Gene3D" id="6.10.340.10">
    <property type="match status" value="1"/>
</dbReference>
<dbReference type="PRINTS" id="PR00344">
    <property type="entry name" value="BCTRLSENSOR"/>
</dbReference>